<protein>
    <submittedName>
        <fullName evidence="2">Uncharacterized protein</fullName>
    </submittedName>
</protein>
<sequence>MTMLTTSYLNLLVCFATAALVMASDNNSSNDLYARALVGDFARGVLVARHFAATYEQPLLMPRKCGWGGGKDKGKASDCTKAQYKHECADNCNFMSRATGRGAGGAEVGCHLACLTMKAKGTKG</sequence>
<dbReference type="EMBL" id="LUEZ02000044">
    <property type="protein sequence ID" value="RDB24459.1"/>
    <property type="molecule type" value="Genomic_DNA"/>
</dbReference>
<proteinExistence type="predicted"/>
<feature type="chain" id="PRO_5017025712" evidence="1">
    <location>
        <begin position="24"/>
        <end position="124"/>
    </location>
</feature>
<dbReference type="InParanoid" id="A0A369JQB1"/>
<feature type="signal peptide" evidence="1">
    <location>
        <begin position="1"/>
        <end position="23"/>
    </location>
</feature>
<reference evidence="2" key="1">
    <citation type="submission" date="2018-04" db="EMBL/GenBank/DDBJ databases">
        <title>Whole genome sequencing of Hypsizygus marmoreus.</title>
        <authorList>
            <person name="Choi I.-G."/>
            <person name="Min B."/>
            <person name="Kim J.-G."/>
            <person name="Kim S."/>
            <person name="Oh Y.-L."/>
            <person name="Kong W.-S."/>
            <person name="Park H."/>
            <person name="Jeong J."/>
            <person name="Song E.-S."/>
        </authorList>
    </citation>
    <scope>NUCLEOTIDE SEQUENCE [LARGE SCALE GENOMIC DNA]</scope>
    <source>
        <strain evidence="2">51987-8</strain>
    </source>
</reference>
<dbReference type="Proteomes" id="UP000076154">
    <property type="component" value="Unassembled WGS sequence"/>
</dbReference>
<keyword evidence="3" id="KW-1185">Reference proteome</keyword>
<evidence type="ECO:0000313" key="2">
    <source>
        <dbReference type="EMBL" id="RDB24459.1"/>
    </source>
</evidence>
<organism evidence="2 3">
    <name type="scientific">Hypsizygus marmoreus</name>
    <name type="common">White beech mushroom</name>
    <name type="synonym">Agaricus marmoreus</name>
    <dbReference type="NCBI Taxonomy" id="39966"/>
    <lineage>
        <taxon>Eukaryota</taxon>
        <taxon>Fungi</taxon>
        <taxon>Dikarya</taxon>
        <taxon>Basidiomycota</taxon>
        <taxon>Agaricomycotina</taxon>
        <taxon>Agaricomycetes</taxon>
        <taxon>Agaricomycetidae</taxon>
        <taxon>Agaricales</taxon>
        <taxon>Tricholomatineae</taxon>
        <taxon>Lyophyllaceae</taxon>
        <taxon>Hypsizygus</taxon>
    </lineage>
</organism>
<keyword evidence="1" id="KW-0732">Signal</keyword>
<name>A0A369JQB1_HYPMA</name>
<evidence type="ECO:0000256" key="1">
    <source>
        <dbReference type="SAM" id="SignalP"/>
    </source>
</evidence>
<gene>
    <name evidence="2" type="ORF">Hypma_008389</name>
</gene>
<comment type="caution">
    <text evidence="2">The sequence shown here is derived from an EMBL/GenBank/DDBJ whole genome shotgun (WGS) entry which is preliminary data.</text>
</comment>
<evidence type="ECO:0000313" key="3">
    <source>
        <dbReference type="Proteomes" id="UP000076154"/>
    </source>
</evidence>
<dbReference type="AlphaFoldDB" id="A0A369JQB1"/>
<accession>A0A369JQB1</accession>